<sequence>MPTVYITAPRDAARELASFLVEERLAACVNVVDCESFYRWDGTVHEGDDESILLAKTTAERYGDLKTRLEAVHPNDVPCIERFDEADVLDSFAGWIDEEVREPSPENSETT</sequence>
<dbReference type="RefSeq" id="WP_089766590.1">
    <property type="nucleotide sequence ID" value="NZ_FNPB01000003.1"/>
</dbReference>
<dbReference type="SUPFAM" id="SSF54913">
    <property type="entry name" value="GlnB-like"/>
    <property type="match status" value="1"/>
</dbReference>
<dbReference type="GO" id="GO:0010038">
    <property type="term" value="P:response to metal ion"/>
    <property type="evidence" value="ECO:0007669"/>
    <property type="project" value="InterPro"/>
</dbReference>
<evidence type="ECO:0000313" key="3">
    <source>
        <dbReference type="EMBL" id="SDX88852.1"/>
    </source>
</evidence>
<proteinExistence type="inferred from homology"/>
<reference evidence="4" key="1">
    <citation type="submission" date="2016-10" db="EMBL/GenBank/DDBJ databases">
        <authorList>
            <person name="Varghese N."/>
            <person name="Submissions S."/>
        </authorList>
    </citation>
    <scope>NUCLEOTIDE SEQUENCE [LARGE SCALE GENOMIC DNA]</scope>
    <source>
        <strain evidence="4">CGMCC 1.10118</strain>
    </source>
</reference>
<organism evidence="3 4">
    <name type="scientific">Halobellus clavatus</name>
    <dbReference type="NCBI Taxonomy" id="660517"/>
    <lineage>
        <taxon>Archaea</taxon>
        <taxon>Methanobacteriati</taxon>
        <taxon>Methanobacteriota</taxon>
        <taxon>Stenosarchaea group</taxon>
        <taxon>Halobacteria</taxon>
        <taxon>Halobacteriales</taxon>
        <taxon>Haloferacaceae</taxon>
        <taxon>Halobellus</taxon>
    </lineage>
</organism>
<gene>
    <name evidence="3" type="ORF">SAMN04487946_103316</name>
</gene>
<keyword evidence="2" id="KW-0963">Cytoplasm</keyword>
<evidence type="ECO:0000256" key="1">
    <source>
        <dbReference type="ARBA" id="ARBA00010169"/>
    </source>
</evidence>
<name>A0A1H3FCX4_9EURY</name>
<dbReference type="EMBL" id="FNPB01000003">
    <property type="protein sequence ID" value="SDX88852.1"/>
    <property type="molecule type" value="Genomic_DNA"/>
</dbReference>
<dbReference type="Pfam" id="PF03091">
    <property type="entry name" value="CutA1"/>
    <property type="match status" value="1"/>
</dbReference>
<evidence type="ECO:0000313" key="4">
    <source>
        <dbReference type="Proteomes" id="UP000199170"/>
    </source>
</evidence>
<dbReference type="InterPro" id="IPR004323">
    <property type="entry name" value="Ion_tolerance_CutA"/>
</dbReference>
<dbReference type="PANTHER" id="PTHR23419">
    <property type="entry name" value="DIVALENT CATION TOLERANCE CUTA-RELATED"/>
    <property type="match status" value="1"/>
</dbReference>
<dbReference type="InterPro" id="IPR015867">
    <property type="entry name" value="N-reg_PII/ATP_PRibTrfase_C"/>
</dbReference>
<dbReference type="Proteomes" id="UP000199170">
    <property type="component" value="Unassembled WGS sequence"/>
</dbReference>
<protein>
    <submittedName>
        <fullName evidence="3">Divalent cation tolerance protein</fullName>
    </submittedName>
</protein>
<dbReference type="OrthoDB" id="8015at2157"/>
<dbReference type="GO" id="GO:0005507">
    <property type="term" value="F:copper ion binding"/>
    <property type="evidence" value="ECO:0007669"/>
    <property type="project" value="TreeGrafter"/>
</dbReference>
<dbReference type="AlphaFoldDB" id="A0A1H3FCX4"/>
<keyword evidence="4" id="KW-1185">Reference proteome</keyword>
<dbReference type="STRING" id="660517.SAMN04487946_103316"/>
<accession>A0A1H3FCX4</accession>
<dbReference type="InterPro" id="IPR011322">
    <property type="entry name" value="N-reg_PII-like_a/b"/>
</dbReference>
<dbReference type="PANTHER" id="PTHR23419:SF8">
    <property type="entry name" value="FI09726P"/>
    <property type="match status" value="1"/>
</dbReference>
<evidence type="ECO:0000256" key="2">
    <source>
        <dbReference type="ARBA" id="ARBA00022490"/>
    </source>
</evidence>
<comment type="similarity">
    <text evidence="1">Belongs to the CutA family.</text>
</comment>
<dbReference type="Gene3D" id="3.30.70.120">
    <property type="match status" value="1"/>
</dbReference>